<dbReference type="EMBL" id="CAJOBD010002087">
    <property type="protein sequence ID" value="CAF3854534.1"/>
    <property type="molecule type" value="Genomic_DNA"/>
</dbReference>
<dbReference type="FunFam" id="3.90.550.10:FF:000002">
    <property type="entry name" value="UTP--glucose-1-phosphate uridylyltransferase"/>
    <property type="match status" value="1"/>
</dbReference>
<dbReference type="Proteomes" id="UP000663836">
    <property type="component" value="Unassembled WGS sequence"/>
</dbReference>
<evidence type="ECO:0000256" key="10">
    <source>
        <dbReference type="SAM" id="MobiDB-lite"/>
    </source>
</evidence>
<keyword evidence="6" id="KW-0548">Nucleotidyltransferase</keyword>
<feature type="compositionally biased region" description="Polar residues" evidence="10">
    <location>
        <begin position="307"/>
        <end position="329"/>
    </location>
</feature>
<dbReference type="FunFam" id="2.160.10.10:FF:000001">
    <property type="entry name" value="UTP--glucose-1-phosphate uridylyltransferase"/>
    <property type="match status" value="1"/>
</dbReference>
<feature type="region of interest" description="Disordered" evidence="10">
    <location>
        <begin position="426"/>
        <end position="464"/>
    </location>
</feature>
<feature type="compositionally biased region" description="Polar residues" evidence="10">
    <location>
        <begin position="113"/>
        <end position="125"/>
    </location>
</feature>
<evidence type="ECO:0000256" key="3">
    <source>
        <dbReference type="ARBA" id="ARBA00012415"/>
    </source>
</evidence>
<reference evidence="12" key="1">
    <citation type="submission" date="2021-02" db="EMBL/GenBank/DDBJ databases">
        <authorList>
            <person name="Nowell W R."/>
        </authorList>
    </citation>
    <scope>NUCLEOTIDE SEQUENCE</scope>
</reference>
<dbReference type="Gene3D" id="3.90.550.10">
    <property type="entry name" value="Spore Coat Polysaccharide Biosynthesis Protein SpsA, Chain A"/>
    <property type="match status" value="1"/>
</dbReference>
<feature type="region of interest" description="Disordered" evidence="10">
    <location>
        <begin position="67"/>
        <end position="86"/>
    </location>
</feature>
<organism evidence="12 13">
    <name type="scientific">Rotaria sordida</name>
    <dbReference type="NCBI Taxonomy" id="392033"/>
    <lineage>
        <taxon>Eukaryota</taxon>
        <taxon>Metazoa</taxon>
        <taxon>Spiralia</taxon>
        <taxon>Gnathifera</taxon>
        <taxon>Rotifera</taxon>
        <taxon>Eurotatoria</taxon>
        <taxon>Bdelloidea</taxon>
        <taxon>Philodinida</taxon>
        <taxon>Philodinidae</taxon>
        <taxon>Rotaria</taxon>
    </lineage>
</organism>
<feature type="region of interest" description="Disordered" evidence="10">
    <location>
        <begin position="99"/>
        <end position="125"/>
    </location>
</feature>
<dbReference type="InterPro" id="IPR013761">
    <property type="entry name" value="SAM/pointed_sf"/>
</dbReference>
<name>A0A819EUH2_9BILA</name>
<dbReference type="EC" id="2.7.7.9" evidence="3"/>
<evidence type="ECO:0000256" key="9">
    <source>
        <dbReference type="ARBA" id="ARBA00047432"/>
    </source>
</evidence>
<dbReference type="EMBL" id="CAJOAX010000703">
    <property type="protein sequence ID" value="CAF3638054.1"/>
    <property type="molecule type" value="Genomic_DNA"/>
</dbReference>
<dbReference type="InterPro" id="IPR016267">
    <property type="entry name" value="UDPGP_trans"/>
</dbReference>
<dbReference type="GO" id="GO:0005978">
    <property type="term" value="P:glycogen biosynthetic process"/>
    <property type="evidence" value="ECO:0007669"/>
    <property type="project" value="UniProtKB-UniPathway"/>
</dbReference>
<gene>
    <name evidence="12" type="ORF">JBS370_LOCUS18434</name>
    <name evidence="11" type="ORF">OTI717_LOCUS8671</name>
</gene>
<comment type="caution">
    <text evidence="12">The sequence shown here is derived from an EMBL/GenBank/DDBJ whole genome shotgun (WGS) entry which is preliminary data.</text>
</comment>
<dbReference type="GO" id="GO:0003983">
    <property type="term" value="F:UTP:glucose-1-phosphate uridylyltransferase activity"/>
    <property type="evidence" value="ECO:0007669"/>
    <property type="project" value="UniProtKB-EC"/>
</dbReference>
<feature type="region of interest" description="Disordered" evidence="10">
    <location>
        <begin position="299"/>
        <end position="332"/>
    </location>
</feature>
<evidence type="ECO:0000256" key="6">
    <source>
        <dbReference type="ARBA" id="ARBA00022695"/>
    </source>
</evidence>
<evidence type="ECO:0000313" key="13">
    <source>
        <dbReference type="Proteomes" id="UP000663836"/>
    </source>
</evidence>
<evidence type="ECO:0000313" key="11">
    <source>
        <dbReference type="EMBL" id="CAF3638054.1"/>
    </source>
</evidence>
<comment type="catalytic activity">
    <reaction evidence="9">
        <text>alpha-D-glucose 1-phosphate + UTP + H(+) = UDP-alpha-D-glucose + diphosphate</text>
        <dbReference type="Rhea" id="RHEA:19889"/>
        <dbReference type="ChEBI" id="CHEBI:15378"/>
        <dbReference type="ChEBI" id="CHEBI:33019"/>
        <dbReference type="ChEBI" id="CHEBI:46398"/>
        <dbReference type="ChEBI" id="CHEBI:58601"/>
        <dbReference type="ChEBI" id="CHEBI:58885"/>
        <dbReference type="EC" id="2.7.7.9"/>
    </reaction>
    <physiologicalReaction direction="left-to-right" evidence="9">
        <dbReference type="Rhea" id="RHEA:19890"/>
    </physiologicalReaction>
</comment>
<evidence type="ECO:0000256" key="2">
    <source>
        <dbReference type="ARBA" id="ARBA00011823"/>
    </source>
</evidence>
<dbReference type="Pfam" id="PF01704">
    <property type="entry name" value="UDPGP"/>
    <property type="match status" value="1"/>
</dbReference>
<accession>A0A819EUH2</accession>
<dbReference type="Gene3D" id="1.10.150.50">
    <property type="entry name" value="Transcription Factor, Ets-1"/>
    <property type="match status" value="1"/>
</dbReference>
<comment type="similarity">
    <text evidence="1">Belongs to the UDPGP type 1 family.</text>
</comment>
<evidence type="ECO:0000256" key="8">
    <source>
        <dbReference type="ARBA" id="ARBA00031959"/>
    </source>
</evidence>
<evidence type="ECO:0000313" key="12">
    <source>
        <dbReference type="EMBL" id="CAF3854534.1"/>
    </source>
</evidence>
<feature type="region of interest" description="Disordered" evidence="10">
    <location>
        <begin position="502"/>
        <end position="553"/>
    </location>
</feature>
<dbReference type="Proteomes" id="UP000663823">
    <property type="component" value="Unassembled WGS sequence"/>
</dbReference>
<comment type="subunit">
    <text evidence="2">Homooctamer.</text>
</comment>
<feature type="compositionally biased region" description="Polar residues" evidence="10">
    <location>
        <begin position="73"/>
        <end position="84"/>
    </location>
</feature>
<evidence type="ECO:0000256" key="7">
    <source>
        <dbReference type="ARBA" id="ARBA00023579"/>
    </source>
</evidence>
<dbReference type="CDD" id="cd00897">
    <property type="entry name" value="UGPase_euk"/>
    <property type="match status" value="1"/>
</dbReference>
<feature type="compositionally biased region" description="Polar residues" evidence="10">
    <location>
        <begin position="447"/>
        <end position="464"/>
    </location>
</feature>
<dbReference type="SUPFAM" id="SSF53448">
    <property type="entry name" value="Nucleotide-diphospho-sugar transferases"/>
    <property type="match status" value="1"/>
</dbReference>
<keyword evidence="5" id="KW-0808">Transferase</keyword>
<evidence type="ECO:0000256" key="4">
    <source>
        <dbReference type="ARBA" id="ARBA00019048"/>
    </source>
</evidence>
<dbReference type="Gene3D" id="2.160.10.10">
    <property type="entry name" value="Hexapeptide repeat proteins"/>
    <property type="match status" value="1"/>
</dbReference>
<feature type="compositionally biased region" description="Polar residues" evidence="10">
    <location>
        <begin position="507"/>
        <end position="517"/>
    </location>
</feature>
<sequence length="1374" mass="155106">MATTTHTARPITIDLRKYKEKENRKSEIPLNVQHISSNSGSSGSVPKRYKSVFTEGTPLTSFGIKNDDHYTRSHSPPNHIQPQIHQRPLKPVKEFLSTHTTNDQQLDDRRRSSSQTNGFTRSQTEATVQSVNVALTKTLNKLRPEPLTNGPTTTTTTNSRPSPIYGVSTSGRPITARVTTHQNTGTTTISSSSPNNYYQLSINTKGPLPSELLTRRSTSSFATNILPNNTTHNRISTGNAPIIIHQSTTNKNEIKSNDNTNNRISTPLRLPPKNIDIGLHQLDGFNFDNVTLDEHNDKSKIGKDEINQQTITKISSRKQSSTPRTPNVDNQHRTLPEVSVHPQIQSSLQQNTEQLPYLHEPIPYADKYTNHHHHHHIQVEPTNTIKRISSSTKTQQIVDVQPTIIVQHQRSTSRPNSAANIIQPTTTTTTTTKDPLNEAYIERDNTRPQILTVQPTNNTNDSTSTLKQYENQQDKILNPQNSSTPPPSPSNKELNRLWKKQQHKYSIKTSTTNFINRKNTKTNRPPARLKNYDSDSESETTATETQSKGDDMARRHAVLPSDLGSDGWSDLTSEFSDTKLRKHPHIRTSTPNITRYSSSLSSKEVGQIRKQLTNLQIMYNDLLKLLDIDIESVRSSIKSSTSSQAERNGRKHRFRKVMPIMSIHHSNNDMKEINQRFTRVESSIVTLAESIAKLSAQIQMQRVIKDDVYNLRQEVGELRQQVYNQYPRQQCSTPGGGRTSSMSTTSQQQSRLITANVQRLAQVNSTNPLNISTSYIPSTSTILRSNSIIDPRQARKIEQFFGAEAMLRYFLSLLNYEEYVSVLEQEKIGFYELPYISERKLQSLGIPYGPCARIIYEAQQYFISLLTLKSNGIDPLNKRTPSQTDIAEFKDLTKRDALTRLQKSLNKLVMTGQSQSQKNSRTELEGYEQLFSRYLLDNVDQPSIDWQDILPPPEDTIIPYQKLLETNIDDAKELLNKLIVVKLNGGLGTTMGCQGPKSVISVRSGLTFLDLNIQQLEQLNRTYGCDVPLILMNSFNTHEETEKILQKYSHVSVKIYNFNQSKYPRIDRETLLPVATSIDGSDNACWYPPGHGDIYQAFYQSGLLDQFIEQGKEYMFLSNIDNLGATVDLYILKHLLTDETSHEFIMEVTDKTRADIKGGTLIQYQETLRLLEIAQVPKENVDEFKSVSKFRIFNTNNLWVNLPAIKRVIEDKTLQMEIIVNHKTMDNGLNVIQLETASGAAIQSFEGAQGINVPRRRFLPVKTTSDLLLVMSNLFTLNRGNLVMNAKRSFPSVPLVKLGTSFIKVKDFLSRFQSIPDCLELDSLTVSGDVTFGKGVSLRGTVIIIANHGDRIDIPAGAILENKIVSGNLRILEH</sequence>
<protein>
    <recommendedName>
        <fullName evidence="4">UTP--glucose-1-phosphate uridylyltransferase</fullName>
        <ecNumber evidence="3">2.7.7.9</ecNumber>
    </recommendedName>
    <alternativeName>
        <fullName evidence="8">UDP-glucose pyrophosphorylase</fullName>
    </alternativeName>
</protein>
<evidence type="ECO:0000256" key="5">
    <source>
        <dbReference type="ARBA" id="ARBA00022679"/>
    </source>
</evidence>
<dbReference type="InterPro" id="IPR002618">
    <property type="entry name" value="UDPGP_fam"/>
</dbReference>
<evidence type="ECO:0000256" key="1">
    <source>
        <dbReference type="ARBA" id="ARBA00010401"/>
    </source>
</evidence>
<dbReference type="UniPathway" id="UPA00164"/>
<feature type="region of interest" description="Disordered" evidence="10">
    <location>
        <begin position="138"/>
        <end position="170"/>
    </location>
</feature>
<proteinExistence type="inferred from homology"/>
<dbReference type="GO" id="GO:0006011">
    <property type="term" value="P:UDP-alpha-D-glucose metabolic process"/>
    <property type="evidence" value="ECO:0007669"/>
    <property type="project" value="InterPro"/>
</dbReference>
<comment type="function">
    <text evidence="7">UTP--glucose-1-phosphate uridylyltransferase catalyzing the conversion of glucose-1-phosphate into UDP-glucose, a crucial precursor for the production of glycogen.</text>
</comment>
<dbReference type="PANTHER" id="PTHR43511">
    <property type="match status" value="1"/>
</dbReference>
<dbReference type="InterPro" id="IPR029044">
    <property type="entry name" value="Nucleotide-diphossugar_trans"/>
</dbReference>